<proteinExistence type="predicted"/>
<keyword evidence="1" id="KW-0238">DNA-binding</keyword>
<dbReference type="Proteomes" id="UP000094609">
    <property type="component" value="Chromosome"/>
</dbReference>
<dbReference type="STRING" id="1193502.SHALO_0627"/>
<dbReference type="InterPro" id="IPR013321">
    <property type="entry name" value="Arc_rbn_hlx_hlx"/>
</dbReference>
<keyword evidence="2" id="KW-1185">Reference proteome</keyword>
<name>A0A1D7THG5_9BACT</name>
<dbReference type="GO" id="GO:0006355">
    <property type="term" value="P:regulation of DNA-templated transcription"/>
    <property type="evidence" value="ECO:0007669"/>
    <property type="project" value="InterPro"/>
</dbReference>
<dbReference type="RefSeq" id="WP_025343816.1">
    <property type="nucleotide sequence ID" value="NZ_CP017111.1"/>
</dbReference>
<evidence type="ECO:0000313" key="2">
    <source>
        <dbReference type="Proteomes" id="UP000094609"/>
    </source>
</evidence>
<sequence length="71" mass="7995">MTKKITITLEETLIDELGLIALESGKKKAQVIREALQDYFDVQAVSKTVQEYKMGMLKTISHKDIKAELGL</sequence>
<gene>
    <name evidence="1" type="ORF">SHALO_0627</name>
</gene>
<protein>
    <submittedName>
        <fullName evidence="1">CopG-like DNA-binding protein</fullName>
    </submittedName>
</protein>
<dbReference type="Gene3D" id="1.10.1220.10">
    <property type="entry name" value="Met repressor-like"/>
    <property type="match status" value="1"/>
</dbReference>
<dbReference type="GO" id="GO:0003677">
    <property type="term" value="F:DNA binding"/>
    <property type="evidence" value="ECO:0007669"/>
    <property type="project" value="UniProtKB-KW"/>
</dbReference>
<reference evidence="2" key="1">
    <citation type="submission" date="2016-08" db="EMBL/GenBank/DDBJ databases">
        <title>Complete genome sequence of the organohalide-respiring Epsilonproteobacterium Sulfurospirillum halorespirans.</title>
        <authorList>
            <person name="Goris T."/>
            <person name="Zimmermann J."/>
            <person name="Schenz B."/>
            <person name="Lemos M."/>
            <person name="Hackermueller J."/>
            <person name="Diekert G."/>
        </authorList>
    </citation>
    <scope>NUCLEOTIDE SEQUENCE [LARGE SCALE GENOMIC DNA]</scope>
    <source>
        <strain>DSM 13726</strain>
        <strain evidence="2">PCE-M2</strain>
    </source>
</reference>
<evidence type="ECO:0000313" key="1">
    <source>
        <dbReference type="EMBL" id="AOO64416.1"/>
    </source>
</evidence>
<dbReference type="AlphaFoldDB" id="A0A1D7THG5"/>
<organism evidence="1 2">
    <name type="scientific">Sulfurospirillum halorespirans DSM 13726</name>
    <dbReference type="NCBI Taxonomy" id="1193502"/>
    <lineage>
        <taxon>Bacteria</taxon>
        <taxon>Pseudomonadati</taxon>
        <taxon>Campylobacterota</taxon>
        <taxon>Epsilonproteobacteria</taxon>
        <taxon>Campylobacterales</taxon>
        <taxon>Sulfurospirillaceae</taxon>
        <taxon>Sulfurospirillum</taxon>
    </lineage>
</organism>
<accession>A0A1D7THG5</accession>
<dbReference type="PATRIC" id="fig|1193502.14.peg.637"/>
<dbReference type="EMBL" id="CP017111">
    <property type="protein sequence ID" value="AOO64416.1"/>
    <property type="molecule type" value="Genomic_DNA"/>
</dbReference>
<dbReference type="KEGG" id="shal:SHALO_0627"/>